<reference evidence="3 4" key="1">
    <citation type="journal article" date="2015" name="Proc. Natl. Acad. Sci. U.S.A.">
        <title>The resurrection genome of Boea hygrometrica: A blueprint for survival of dehydration.</title>
        <authorList>
            <person name="Xiao L."/>
            <person name="Yang G."/>
            <person name="Zhang L."/>
            <person name="Yang X."/>
            <person name="Zhao S."/>
            <person name="Ji Z."/>
            <person name="Zhou Q."/>
            <person name="Hu M."/>
            <person name="Wang Y."/>
            <person name="Chen M."/>
            <person name="Xu Y."/>
            <person name="Jin H."/>
            <person name="Xiao X."/>
            <person name="Hu G."/>
            <person name="Bao F."/>
            <person name="Hu Y."/>
            <person name="Wan P."/>
            <person name="Li L."/>
            <person name="Deng X."/>
            <person name="Kuang T."/>
            <person name="Xiang C."/>
            <person name="Zhu J.K."/>
            <person name="Oliver M.J."/>
            <person name="He Y."/>
        </authorList>
    </citation>
    <scope>NUCLEOTIDE SEQUENCE [LARGE SCALE GENOMIC DNA]</scope>
    <source>
        <strain evidence="4">cv. XS01</strain>
    </source>
</reference>
<feature type="region of interest" description="Disordered" evidence="2">
    <location>
        <begin position="268"/>
        <end position="298"/>
    </location>
</feature>
<keyword evidence="1" id="KW-0175">Coiled coil</keyword>
<evidence type="ECO:0000256" key="1">
    <source>
        <dbReference type="SAM" id="Coils"/>
    </source>
</evidence>
<sequence>MSSALINNASQIYFDSVFGMENEGMNASVRDDKVVGTVQEKSVEFTEEVFDGTFELPTEGLTDMSDVPKDLVFDARTAFSSDVTVKAGSFDAVAHERFLMMSAIHGSTRPRLGGIEGFPTSEDSYGNDCGHVCCEKQNITVDVDEPAEDEPIVKKKAASKRRPAPAVGEPVAKKKRTNAGRASPTEKGLAMVPVVQDVEPLSTITVSTAKAQQRRTPKKKLVLQDLMMETDFVEPGITRSAEIELGHSIAINDEDDNLDGAENEMASFTAPKQFLKEPLRSGEDDDLSGSKQPSKIIDPAAAEKNKEIVSVATEDLSLTKSVATMTDSEDTEPLSKVLELTNKSKSDEEPMSIEDILKQIPEAMMLPSVTATEITRIKFGLGIEIPGVNEGDWYKASLPRIATSNKGKAPLVAHDEIKGHPAREMFSFICAYIDFIIQLREKVIADVVILFYSFSLSRLAVLDSVKDIVAKEEQMLTSSCWIRTMILVDGSWIIQGGDFLKPIPRPVASSQWELLPQRQYDDTLAPISEFFKMLRKHWADVCIEVVPFSAFGPLQQVDVQLISSDSSFVHPNPNSLSNSSTSTSPMDFVADIPQLEQSPTASTQILMPTTAIPATDFTESFAQLRASITQLSIKQLRTKDSTGDLKNQLLSKIDHLEKSLAEAYTQQDQVLRDLADIRKEVQDQNAAMLAFREESQEHYSTLPEHLVEIIAYINRGRDDKKGECGSSQGPQPPPDDKSRPSGGGGSRSEPPRKRESGGSQSGRQRDWRYWIGGN</sequence>
<evidence type="ECO:0000313" key="3">
    <source>
        <dbReference type="EMBL" id="KZV44425.1"/>
    </source>
</evidence>
<feature type="region of interest" description="Disordered" evidence="2">
    <location>
        <begin position="155"/>
        <end position="185"/>
    </location>
</feature>
<accession>A0A2Z7CCK5</accession>
<keyword evidence="4" id="KW-1185">Reference proteome</keyword>
<dbReference type="EMBL" id="KQ997003">
    <property type="protein sequence ID" value="KZV44425.1"/>
    <property type="molecule type" value="Genomic_DNA"/>
</dbReference>
<dbReference type="AlphaFoldDB" id="A0A2Z7CCK5"/>
<dbReference type="OrthoDB" id="1741306at2759"/>
<proteinExistence type="predicted"/>
<gene>
    <name evidence="3" type="ORF">F511_38714</name>
</gene>
<feature type="coiled-coil region" evidence="1">
    <location>
        <begin position="646"/>
        <end position="694"/>
    </location>
</feature>
<name>A0A2Z7CCK5_9LAMI</name>
<evidence type="ECO:0000256" key="2">
    <source>
        <dbReference type="SAM" id="MobiDB-lite"/>
    </source>
</evidence>
<dbReference type="Proteomes" id="UP000250235">
    <property type="component" value="Unassembled WGS sequence"/>
</dbReference>
<feature type="region of interest" description="Disordered" evidence="2">
    <location>
        <begin position="718"/>
        <end position="774"/>
    </location>
</feature>
<protein>
    <submittedName>
        <fullName evidence="3">Splicing factor 3B subunit 1-like</fullName>
    </submittedName>
</protein>
<organism evidence="3 4">
    <name type="scientific">Dorcoceras hygrometricum</name>
    <dbReference type="NCBI Taxonomy" id="472368"/>
    <lineage>
        <taxon>Eukaryota</taxon>
        <taxon>Viridiplantae</taxon>
        <taxon>Streptophyta</taxon>
        <taxon>Embryophyta</taxon>
        <taxon>Tracheophyta</taxon>
        <taxon>Spermatophyta</taxon>
        <taxon>Magnoliopsida</taxon>
        <taxon>eudicotyledons</taxon>
        <taxon>Gunneridae</taxon>
        <taxon>Pentapetalae</taxon>
        <taxon>asterids</taxon>
        <taxon>lamiids</taxon>
        <taxon>Lamiales</taxon>
        <taxon>Gesneriaceae</taxon>
        <taxon>Didymocarpoideae</taxon>
        <taxon>Trichosporeae</taxon>
        <taxon>Loxocarpinae</taxon>
        <taxon>Dorcoceras</taxon>
    </lineage>
</organism>
<evidence type="ECO:0000313" key="4">
    <source>
        <dbReference type="Proteomes" id="UP000250235"/>
    </source>
</evidence>